<reference evidence="1 2" key="1">
    <citation type="journal article" date="2023" name="Access Microbiol">
        <title>The genome of a steinernematid-associated Pseudomonas piscis bacterium encodes the biosynthesis of insect toxins.</title>
        <authorList>
            <person name="Awori R.M."/>
            <person name="Hendre P."/>
            <person name="Amugune N.O."/>
        </authorList>
    </citation>
    <scope>NUCLEOTIDE SEQUENCE [LARGE SCALE GENOMIC DNA]</scope>
    <source>
        <strain evidence="1 2">75</strain>
    </source>
</reference>
<evidence type="ECO:0000313" key="1">
    <source>
        <dbReference type="EMBL" id="WMN16628.1"/>
    </source>
</evidence>
<proteinExistence type="predicted"/>
<name>A0ABY9NDM2_9PSED</name>
<accession>A0ABY9NDM2</accession>
<sequence length="106" mass="11769">MMAILKFAGFAVFASTTAIALWALGKWLRSKGHGPLLDRLDQQWTALQLRLSPFAMSASYRMFCGAQALNRLPLLGSKNSVALNQQVLTAIRVAQEAQRRKDHGNR</sequence>
<evidence type="ECO:0000313" key="2">
    <source>
        <dbReference type="Proteomes" id="UP001237292"/>
    </source>
</evidence>
<protein>
    <submittedName>
        <fullName evidence="1">Uncharacterized protein</fullName>
    </submittedName>
</protein>
<organism evidence="1 2">
    <name type="scientific">Pseudomonas piscis</name>
    <dbReference type="NCBI Taxonomy" id="2614538"/>
    <lineage>
        <taxon>Bacteria</taxon>
        <taxon>Pseudomonadati</taxon>
        <taxon>Pseudomonadota</taxon>
        <taxon>Gammaproteobacteria</taxon>
        <taxon>Pseudomonadales</taxon>
        <taxon>Pseudomonadaceae</taxon>
        <taxon>Pseudomonas</taxon>
    </lineage>
</organism>
<dbReference type="Proteomes" id="UP001237292">
    <property type="component" value="Chromosome"/>
</dbReference>
<dbReference type="EMBL" id="CP133164">
    <property type="protein sequence ID" value="WMN16628.1"/>
    <property type="molecule type" value="Genomic_DNA"/>
</dbReference>
<keyword evidence="2" id="KW-1185">Reference proteome</keyword>
<gene>
    <name evidence="1" type="ORF">QL104_25250</name>
</gene>
<dbReference type="RefSeq" id="WP_055135790.1">
    <property type="nucleotide sequence ID" value="NZ_CP133164.1"/>
</dbReference>
<dbReference type="GeneID" id="55648043"/>